<evidence type="ECO:0000256" key="1">
    <source>
        <dbReference type="SAM" id="Phobius"/>
    </source>
</evidence>
<evidence type="ECO:0000313" key="3">
    <source>
        <dbReference type="Proteomes" id="UP000823775"/>
    </source>
</evidence>
<gene>
    <name evidence="2" type="ORF">HAX54_045949</name>
</gene>
<organism evidence="2 3">
    <name type="scientific">Datura stramonium</name>
    <name type="common">Jimsonweed</name>
    <name type="synonym">Common thornapple</name>
    <dbReference type="NCBI Taxonomy" id="4076"/>
    <lineage>
        <taxon>Eukaryota</taxon>
        <taxon>Viridiplantae</taxon>
        <taxon>Streptophyta</taxon>
        <taxon>Embryophyta</taxon>
        <taxon>Tracheophyta</taxon>
        <taxon>Spermatophyta</taxon>
        <taxon>Magnoliopsida</taxon>
        <taxon>eudicotyledons</taxon>
        <taxon>Gunneridae</taxon>
        <taxon>Pentapetalae</taxon>
        <taxon>asterids</taxon>
        <taxon>lamiids</taxon>
        <taxon>Solanales</taxon>
        <taxon>Solanaceae</taxon>
        <taxon>Solanoideae</taxon>
        <taxon>Datureae</taxon>
        <taxon>Datura</taxon>
    </lineage>
</organism>
<dbReference type="InterPro" id="IPR036854">
    <property type="entry name" value="Photo_II_D1/D2_sf"/>
</dbReference>
<dbReference type="SUPFAM" id="SSF81483">
    <property type="entry name" value="Bacterial photosystem II reaction centre, L and M subunits"/>
    <property type="match status" value="1"/>
</dbReference>
<sequence length="217" mass="24552">MEIRDLAENLIFISGSGISEVQRGYIISWRIGGYWAELDLNQPSVDIVPTDYSPSPLTARASAGRINFRLIGQSGWFFAPSFGVAAIFRFILFFKGFIVDLNPSIYDGSCRCIGALLYAFMALFCKKILYLKTEIRAAEDPEFETFYTKNILLNEGIRAWMAAQDQPHENLIFPEEDSFFFVGHLWHARGRARAAAAGFEKGIDRDTRPVLFMTPLN</sequence>
<keyword evidence="1" id="KW-1133">Transmembrane helix</keyword>
<evidence type="ECO:0000313" key="2">
    <source>
        <dbReference type="EMBL" id="MCD7461355.1"/>
    </source>
</evidence>
<feature type="transmembrane region" description="Helical" evidence="1">
    <location>
        <begin position="75"/>
        <end position="98"/>
    </location>
</feature>
<accession>A0ABS8SR95</accession>
<name>A0ABS8SR95_DATST</name>
<keyword evidence="3" id="KW-1185">Reference proteome</keyword>
<reference evidence="2 3" key="1">
    <citation type="journal article" date="2021" name="BMC Genomics">
        <title>Datura genome reveals duplications of psychoactive alkaloid biosynthetic genes and high mutation rate following tissue culture.</title>
        <authorList>
            <person name="Rajewski A."/>
            <person name="Carter-House D."/>
            <person name="Stajich J."/>
            <person name="Litt A."/>
        </authorList>
    </citation>
    <scope>NUCLEOTIDE SEQUENCE [LARGE SCALE GENOMIC DNA]</scope>
    <source>
        <strain evidence="2">AR-01</strain>
    </source>
</reference>
<keyword evidence="1" id="KW-0812">Transmembrane</keyword>
<feature type="transmembrane region" description="Helical" evidence="1">
    <location>
        <begin position="104"/>
        <end position="125"/>
    </location>
</feature>
<protein>
    <submittedName>
        <fullName evidence="2">Uncharacterized protein</fullName>
    </submittedName>
</protein>
<dbReference type="InterPro" id="IPR036001">
    <property type="entry name" value="PS_II_antenna-like_sf"/>
</dbReference>
<proteinExistence type="predicted"/>
<comment type="caution">
    <text evidence="2">The sequence shown here is derived from an EMBL/GenBank/DDBJ whole genome shotgun (WGS) entry which is preliminary data.</text>
</comment>
<keyword evidence="1" id="KW-0472">Membrane</keyword>
<dbReference type="SUPFAM" id="SSF161077">
    <property type="entry name" value="Photosystem II antenna protein-like"/>
    <property type="match status" value="1"/>
</dbReference>
<dbReference type="EMBL" id="JACEIK010000719">
    <property type="protein sequence ID" value="MCD7461355.1"/>
    <property type="molecule type" value="Genomic_DNA"/>
</dbReference>
<dbReference type="Proteomes" id="UP000823775">
    <property type="component" value="Unassembled WGS sequence"/>
</dbReference>